<keyword evidence="2" id="KW-1185">Reference proteome</keyword>
<dbReference type="AlphaFoldDB" id="A0A9D4EY68"/>
<evidence type="ECO:0000313" key="1">
    <source>
        <dbReference type="EMBL" id="KAH3787859.1"/>
    </source>
</evidence>
<protein>
    <submittedName>
        <fullName evidence="1">Uncharacterized protein</fullName>
    </submittedName>
</protein>
<dbReference type="Proteomes" id="UP000828390">
    <property type="component" value="Unassembled WGS sequence"/>
</dbReference>
<sequence length="133" mass="15639">MIYIFQTAYNERCDVYALLRKTFALPLLPVEDIRPAFDTLRTKSDTDATDRYFDYLERTWMTNPLWPIDSWCVFGRSIRTNNDSEGWHHRLIRRAKKGNLPFYLLVQLLCEEAKLLTNTGAVSERGKVEETSE</sequence>
<evidence type="ECO:0000313" key="2">
    <source>
        <dbReference type="Proteomes" id="UP000828390"/>
    </source>
</evidence>
<reference evidence="1" key="1">
    <citation type="journal article" date="2019" name="bioRxiv">
        <title>The Genome of the Zebra Mussel, Dreissena polymorpha: A Resource for Invasive Species Research.</title>
        <authorList>
            <person name="McCartney M.A."/>
            <person name="Auch B."/>
            <person name="Kono T."/>
            <person name="Mallez S."/>
            <person name="Zhang Y."/>
            <person name="Obille A."/>
            <person name="Becker A."/>
            <person name="Abrahante J.E."/>
            <person name="Garbe J."/>
            <person name="Badalamenti J.P."/>
            <person name="Herman A."/>
            <person name="Mangelson H."/>
            <person name="Liachko I."/>
            <person name="Sullivan S."/>
            <person name="Sone E.D."/>
            <person name="Koren S."/>
            <person name="Silverstein K.A.T."/>
            <person name="Beckman K.B."/>
            <person name="Gohl D.M."/>
        </authorList>
    </citation>
    <scope>NUCLEOTIDE SEQUENCE</scope>
    <source>
        <strain evidence="1">Duluth1</strain>
        <tissue evidence="1">Whole animal</tissue>
    </source>
</reference>
<comment type="caution">
    <text evidence="1">The sequence shown here is derived from an EMBL/GenBank/DDBJ whole genome shotgun (WGS) entry which is preliminary data.</text>
</comment>
<dbReference type="EMBL" id="JAIWYP010000008">
    <property type="protein sequence ID" value="KAH3787859.1"/>
    <property type="molecule type" value="Genomic_DNA"/>
</dbReference>
<organism evidence="1 2">
    <name type="scientific">Dreissena polymorpha</name>
    <name type="common">Zebra mussel</name>
    <name type="synonym">Mytilus polymorpha</name>
    <dbReference type="NCBI Taxonomy" id="45954"/>
    <lineage>
        <taxon>Eukaryota</taxon>
        <taxon>Metazoa</taxon>
        <taxon>Spiralia</taxon>
        <taxon>Lophotrochozoa</taxon>
        <taxon>Mollusca</taxon>
        <taxon>Bivalvia</taxon>
        <taxon>Autobranchia</taxon>
        <taxon>Heteroconchia</taxon>
        <taxon>Euheterodonta</taxon>
        <taxon>Imparidentia</taxon>
        <taxon>Neoheterodontei</taxon>
        <taxon>Myida</taxon>
        <taxon>Dreissenoidea</taxon>
        <taxon>Dreissenidae</taxon>
        <taxon>Dreissena</taxon>
    </lineage>
</organism>
<name>A0A9D4EY68_DREPO</name>
<accession>A0A9D4EY68</accession>
<gene>
    <name evidence="1" type="ORF">DPMN_165990</name>
</gene>
<proteinExistence type="predicted"/>
<reference evidence="1" key="2">
    <citation type="submission" date="2020-11" db="EMBL/GenBank/DDBJ databases">
        <authorList>
            <person name="McCartney M.A."/>
            <person name="Auch B."/>
            <person name="Kono T."/>
            <person name="Mallez S."/>
            <person name="Becker A."/>
            <person name="Gohl D.M."/>
            <person name="Silverstein K.A.T."/>
            <person name="Koren S."/>
            <person name="Bechman K.B."/>
            <person name="Herman A."/>
            <person name="Abrahante J.E."/>
            <person name="Garbe J."/>
        </authorList>
    </citation>
    <scope>NUCLEOTIDE SEQUENCE</scope>
    <source>
        <strain evidence="1">Duluth1</strain>
        <tissue evidence="1">Whole animal</tissue>
    </source>
</reference>